<protein>
    <submittedName>
        <fullName evidence="1">YheC/YheD family protein</fullName>
    </submittedName>
</protein>
<evidence type="ECO:0000313" key="2">
    <source>
        <dbReference type="Proteomes" id="UP001596378"/>
    </source>
</evidence>
<accession>A0ABW2FKM6</accession>
<dbReference type="Proteomes" id="UP001596378">
    <property type="component" value="Unassembled WGS sequence"/>
</dbReference>
<keyword evidence="2" id="KW-1185">Reference proteome</keyword>
<proteinExistence type="predicted"/>
<organism evidence="1 2">
    <name type="scientific">Cohnella cellulosilytica</name>
    <dbReference type="NCBI Taxonomy" id="986710"/>
    <lineage>
        <taxon>Bacteria</taxon>
        <taxon>Bacillati</taxon>
        <taxon>Bacillota</taxon>
        <taxon>Bacilli</taxon>
        <taxon>Bacillales</taxon>
        <taxon>Paenibacillaceae</taxon>
        <taxon>Cohnella</taxon>
    </lineage>
</organism>
<dbReference type="Gene3D" id="3.30.470.20">
    <property type="entry name" value="ATP-grasp fold, B domain"/>
    <property type="match status" value="1"/>
</dbReference>
<comment type="caution">
    <text evidence="1">The sequence shown here is derived from an EMBL/GenBank/DDBJ whole genome shotgun (WGS) entry which is preliminary data.</text>
</comment>
<name>A0ABW2FKM6_9BACL</name>
<dbReference type="SUPFAM" id="SSF56059">
    <property type="entry name" value="Glutathione synthetase ATP-binding domain-like"/>
    <property type="match status" value="1"/>
</dbReference>
<gene>
    <name evidence="1" type="ORF">ACFQMJ_34720</name>
</gene>
<dbReference type="Pfam" id="PF14398">
    <property type="entry name" value="ATPgrasp_YheCD"/>
    <property type="match status" value="1"/>
</dbReference>
<dbReference type="EMBL" id="JBHTAI010000041">
    <property type="protein sequence ID" value="MFC7153708.1"/>
    <property type="molecule type" value="Genomic_DNA"/>
</dbReference>
<sequence length="253" mass="28150">MGYASKSIASKWRKTGWMLGDSNLKPYVPETRLFGRENLETMLKRHSVLYFKPSKGTGGKGIARIERLSSGGYRISGSGGRRSGLSAGELHARMKSLARGQRYLLQRGIDLALTKGRPFDLRVMAQKDGSGWTATAVFAKIGKRGKVVTNYHSGGRLSGFKETMKGAGYSDSAIREAHRKLELLGESAGHCFDRHLDGFREIGLDVAVDREGRLWILEANTRPQYYPLKSVDKSGYRRITEFAKKYGRVKNGN</sequence>
<evidence type="ECO:0000313" key="1">
    <source>
        <dbReference type="EMBL" id="MFC7153708.1"/>
    </source>
</evidence>
<reference evidence="2" key="1">
    <citation type="journal article" date="2019" name="Int. J. Syst. Evol. Microbiol.">
        <title>The Global Catalogue of Microorganisms (GCM) 10K type strain sequencing project: providing services to taxonomists for standard genome sequencing and annotation.</title>
        <authorList>
            <consortium name="The Broad Institute Genomics Platform"/>
            <consortium name="The Broad Institute Genome Sequencing Center for Infectious Disease"/>
            <person name="Wu L."/>
            <person name="Ma J."/>
        </authorList>
    </citation>
    <scope>NUCLEOTIDE SEQUENCE [LARGE SCALE GENOMIC DNA]</scope>
    <source>
        <strain evidence="2">KCTC 12907</strain>
    </source>
</reference>
<dbReference type="RefSeq" id="WP_378044484.1">
    <property type="nucleotide sequence ID" value="NZ_JBHMDN010000004.1"/>
</dbReference>
<dbReference type="InterPro" id="IPR026838">
    <property type="entry name" value="YheC/D"/>
</dbReference>